<organism evidence="2 3">
    <name type="scientific">Asanoa hainanensis</name>
    <dbReference type="NCBI Taxonomy" id="560556"/>
    <lineage>
        <taxon>Bacteria</taxon>
        <taxon>Bacillati</taxon>
        <taxon>Actinomycetota</taxon>
        <taxon>Actinomycetes</taxon>
        <taxon>Micromonosporales</taxon>
        <taxon>Micromonosporaceae</taxon>
        <taxon>Asanoa</taxon>
    </lineage>
</organism>
<feature type="transmembrane region" description="Helical" evidence="1">
    <location>
        <begin position="31"/>
        <end position="55"/>
    </location>
</feature>
<keyword evidence="1" id="KW-1133">Transmembrane helix</keyword>
<proteinExistence type="predicted"/>
<name>A0A239PBF7_9ACTN</name>
<keyword evidence="3" id="KW-1185">Reference proteome</keyword>
<dbReference type="EMBL" id="FZPH01000016">
    <property type="protein sequence ID" value="SNT63918.1"/>
    <property type="molecule type" value="Genomic_DNA"/>
</dbReference>
<feature type="transmembrane region" description="Helical" evidence="1">
    <location>
        <begin position="123"/>
        <end position="144"/>
    </location>
</feature>
<accession>A0A239PBF7</accession>
<protein>
    <submittedName>
        <fullName evidence="2">Uncharacterized protein</fullName>
    </submittedName>
</protein>
<evidence type="ECO:0000313" key="3">
    <source>
        <dbReference type="Proteomes" id="UP000198362"/>
    </source>
</evidence>
<gene>
    <name evidence="2" type="ORF">SAMN05421812_11629</name>
</gene>
<dbReference type="AlphaFoldDB" id="A0A239PBF7"/>
<evidence type="ECO:0000256" key="1">
    <source>
        <dbReference type="SAM" id="Phobius"/>
    </source>
</evidence>
<keyword evidence="1" id="KW-0812">Transmembrane</keyword>
<sequence length="145" mass="15688">MQVVAFSGLIVAVIGANIKFLEDILDNQHRRLVMVGLTATLAVLVVACLVSLLSLMGRLRTAQSKTEEIQERWGEFSEDPRANRAELLAMVADSLIGKPGGPSTAIIEIRDAADRREFRTRTAAALLCVGVLVMAAALFGVLAWR</sequence>
<keyword evidence="1" id="KW-0472">Membrane</keyword>
<dbReference type="Proteomes" id="UP000198362">
    <property type="component" value="Unassembled WGS sequence"/>
</dbReference>
<reference evidence="2 3" key="1">
    <citation type="submission" date="2017-06" db="EMBL/GenBank/DDBJ databases">
        <authorList>
            <person name="Kim H.J."/>
            <person name="Triplett B.A."/>
        </authorList>
    </citation>
    <scope>NUCLEOTIDE SEQUENCE [LARGE SCALE GENOMIC DNA]</scope>
    <source>
        <strain evidence="2 3">CGMCC 4.5593</strain>
    </source>
</reference>
<evidence type="ECO:0000313" key="2">
    <source>
        <dbReference type="EMBL" id="SNT63918.1"/>
    </source>
</evidence>